<keyword evidence="3" id="KW-1185">Reference proteome</keyword>
<reference evidence="2 3" key="1">
    <citation type="submission" date="2018-10" db="EMBL/GenBank/DDBJ databases">
        <title>Genome sequencing of Mucilaginibacter sp. HYN0043.</title>
        <authorList>
            <person name="Kim M."/>
            <person name="Yi H."/>
        </authorList>
    </citation>
    <scope>NUCLEOTIDE SEQUENCE [LARGE SCALE GENOMIC DNA]</scope>
    <source>
        <strain evidence="2 3">HYN0043</strain>
    </source>
</reference>
<sequence length="103" mass="11713">MKRSIIILSLLFIITSCAALKNGGVPQYTLGMSEQDFTASQRFNLSLVEATPGHTIYKRTVEVDAQRVVASMYYYFDDGKLVRMRRVEEPKPIVVVEQKRQGL</sequence>
<dbReference type="AlphaFoldDB" id="A0A494VIY9"/>
<proteinExistence type="predicted"/>
<dbReference type="OrthoDB" id="798101at2"/>
<dbReference type="KEGG" id="muh:HYN43_002295"/>
<accession>A0A494VIY9</accession>
<dbReference type="Proteomes" id="UP000270046">
    <property type="component" value="Chromosome"/>
</dbReference>
<dbReference type="EMBL" id="CP032869">
    <property type="protein sequence ID" value="AYL94194.1"/>
    <property type="molecule type" value="Genomic_DNA"/>
</dbReference>
<feature type="chain" id="PRO_5019849626" evidence="1">
    <location>
        <begin position="19"/>
        <end position="103"/>
    </location>
</feature>
<keyword evidence="1" id="KW-0732">Signal</keyword>
<protein>
    <submittedName>
        <fullName evidence="2">Uncharacterized protein</fullName>
    </submittedName>
</protein>
<evidence type="ECO:0000313" key="3">
    <source>
        <dbReference type="Proteomes" id="UP000270046"/>
    </source>
</evidence>
<dbReference type="PROSITE" id="PS51257">
    <property type="entry name" value="PROKAR_LIPOPROTEIN"/>
    <property type="match status" value="1"/>
</dbReference>
<evidence type="ECO:0000313" key="2">
    <source>
        <dbReference type="EMBL" id="AYL94194.1"/>
    </source>
</evidence>
<name>A0A494VIY9_9SPHI</name>
<dbReference type="RefSeq" id="WP_119407913.1">
    <property type="nucleotide sequence ID" value="NZ_CP032869.1"/>
</dbReference>
<organism evidence="2 3">
    <name type="scientific">Mucilaginibacter celer</name>
    <dbReference type="NCBI Taxonomy" id="2305508"/>
    <lineage>
        <taxon>Bacteria</taxon>
        <taxon>Pseudomonadati</taxon>
        <taxon>Bacteroidota</taxon>
        <taxon>Sphingobacteriia</taxon>
        <taxon>Sphingobacteriales</taxon>
        <taxon>Sphingobacteriaceae</taxon>
        <taxon>Mucilaginibacter</taxon>
    </lineage>
</organism>
<evidence type="ECO:0000256" key="1">
    <source>
        <dbReference type="SAM" id="SignalP"/>
    </source>
</evidence>
<feature type="signal peptide" evidence="1">
    <location>
        <begin position="1"/>
        <end position="18"/>
    </location>
</feature>
<gene>
    <name evidence="2" type="ORF">HYN43_002295</name>
</gene>